<evidence type="ECO:0000313" key="1">
    <source>
        <dbReference type="EMBL" id="RAR85000.1"/>
    </source>
</evidence>
<sequence>MPNQPKPRSLVAAMLADEAAKRRARPAADALADVPEIVDVAAWYSQHTALLHQFLHHAIKRVAAAPVSKQTQRVIHSLGQTHADLMAHTVKIAGPSVPRVLARDGKHSIPYERLAEARAKVQVLTEELAYLQALEEWHPRFEAMSAKQEALAAQFANEIAAQAEGDHIGPGPTRLLEMARQLYEAEREELAP</sequence>
<evidence type="ECO:0000313" key="2">
    <source>
        <dbReference type="Proteomes" id="UP000248856"/>
    </source>
</evidence>
<dbReference type="RefSeq" id="WP_146749231.1">
    <property type="nucleotide sequence ID" value="NZ_CBCSGC010000010.1"/>
</dbReference>
<dbReference type="EMBL" id="QLTA01000008">
    <property type="protein sequence ID" value="RAR85000.1"/>
    <property type="molecule type" value="Genomic_DNA"/>
</dbReference>
<name>A0A328ZF70_9BURK</name>
<keyword evidence="2" id="KW-1185">Reference proteome</keyword>
<dbReference type="OrthoDB" id="8811566at2"/>
<gene>
    <name evidence="1" type="ORF">AX018_100893</name>
</gene>
<comment type="caution">
    <text evidence="1">The sequence shown here is derived from an EMBL/GenBank/DDBJ whole genome shotgun (WGS) entry which is preliminary data.</text>
</comment>
<organism evidence="1 2">
    <name type="scientific">Paracidovorax anthurii</name>
    <dbReference type="NCBI Taxonomy" id="78229"/>
    <lineage>
        <taxon>Bacteria</taxon>
        <taxon>Pseudomonadati</taxon>
        <taxon>Pseudomonadota</taxon>
        <taxon>Betaproteobacteria</taxon>
        <taxon>Burkholderiales</taxon>
        <taxon>Comamonadaceae</taxon>
        <taxon>Paracidovorax</taxon>
    </lineage>
</organism>
<reference evidence="1 2" key="1">
    <citation type="submission" date="2018-06" db="EMBL/GenBank/DDBJ databases">
        <title>Genomic Encyclopedia of Archaeal and Bacterial Type Strains, Phase II (KMG-II): from individual species to whole genera.</title>
        <authorList>
            <person name="Goeker M."/>
        </authorList>
    </citation>
    <scope>NUCLEOTIDE SEQUENCE [LARGE SCALE GENOMIC DNA]</scope>
    <source>
        <strain evidence="1 2">CFPB 3232</strain>
    </source>
</reference>
<protein>
    <submittedName>
        <fullName evidence="1">Uncharacterized protein</fullName>
    </submittedName>
</protein>
<dbReference type="Proteomes" id="UP000248856">
    <property type="component" value="Unassembled WGS sequence"/>
</dbReference>
<dbReference type="AlphaFoldDB" id="A0A328ZF70"/>
<accession>A0A328ZF70</accession>
<proteinExistence type="predicted"/>